<dbReference type="Proteomes" id="UP000244905">
    <property type="component" value="Unassembled WGS sequence"/>
</dbReference>
<proteinExistence type="predicted"/>
<dbReference type="AlphaFoldDB" id="A0A2V1IHS6"/>
<feature type="domain" description="Glycosyl transferase family 1" evidence="1">
    <location>
        <begin position="182"/>
        <end position="351"/>
    </location>
</feature>
<dbReference type="Pfam" id="PF00534">
    <property type="entry name" value="Glycos_transf_1"/>
    <property type="match status" value="1"/>
</dbReference>
<dbReference type="SUPFAM" id="SSF53756">
    <property type="entry name" value="UDP-Glycosyltransferase/glycogen phosphorylase"/>
    <property type="match status" value="1"/>
</dbReference>
<protein>
    <recommendedName>
        <fullName evidence="1">Glycosyl transferase family 1 domain-containing protein</fullName>
    </recommendedName>
</protein>
<name>A0A2V1IHS6_9BACT</name>
<keyword evidence="3" id="KW-1185">Reference proteome</keyword>
<dbReference type="InterPro" id="IPR001296">
    <property type="entry name" value="Glyco_trans_1"/>
</dbReference>
<dbReference type="EMBL" id="PUEC01000043">
    <property type="protein sequence ID" value="PWB00421.1"/>
    <property type="molecule type" value="Genomic_DNA"/>
</dbReference>
<organism evidence="2 3">
    <name type="scientific">Duncaniella muris</name>
    <dbReference type="NCBI Taxonomy" id="2094150"/>
    <lineage>
        <taxon>Bacteria</taxon>
        <taxon>Pseudomonadati</taxon>
        <taxon>Bacteroidota</taxon>
        <taxon>Bacteroidia</taxon>
        <taxon>Bacteroidales</taxon>
        <taxon>Muribaculaceae</taxon>
        <taxon>Duncaniella</taxon>
    </lineage>
</organism>
<dbReference type="GO" id="GO:0016757">
    <property type="term" value="F:glycosyltransferase activity"/>
    <property type="evidence" value="ECO:0007669"/>
    <property type="project" value="InterPro"/>
</dbReference>
<dbReference type="PANTHER" id="PTHR12526">
    <property type="entry name" value="GLYCOSYLTRANSFERASE"/>
    <property type="match status" value="1"/>
</dbReference>
<sequence>MKLVIYSIILNNHQACVADELWELTNHSYCFVELVKPNDSNKKGGTKNYRNRPYLLCAWESDESYCKAMKLAMTAECCIFSGLPALPFEKARLKKGLLSFDMSERWLKKGWINLFSPTILHMFLTYHFGGWKHKPLYKLCCSAFAAEDQFKLFTFRDKCYKWGYFTSVNNFDDEVIQQSISSGSSIKLMWCARFLTWKHPELPVLMAHRLKQKGLNFILDMYGEGKLKNSSIKLVKKLGVDDVVRFIDNKPNDELIADMRKHNIFIFTSDRNEGWGAVANESMAAGCVLVASDDIGSTPYLIDAGKTGFSFRSPVSSSGFDNPDINALDDLCQKVEWLFKNPDQRRKMAYYSISKMRLEYSPRIVAARLLQLIENLRSGKDSPYEDGPCSKA</sequence>
<accession>A0A2V1IHS6</accession>
<evidence type="ECO:0000259" key="1">
    <source>
        <dbReference type="Pfam" id="PF00534"/>
    </source>
</evidence>
<dbReference type="RefSeq" id="WP_107033340.1">
    <property type="nucleotide sequence ID" value="NZ_PUEC01000043.1"/>
</dbReference>
<dbReference type="CDD" id="cd03801">
    <property type="entry name" value="GT4_PimA-like"/>
    <property type="match status" value="1"/>
</dbReference>
<gene>
    <name evidence="2" type="ORF">C5O23_12855</name>
</gene>
<reference evidence="3" key="1">
    <citation type="submission" date="2018-02" db="EMBL/GenBank/DDBJ databases">
        <authorList>
            <person name="Clavel T."/>
            <person name="Strowig T."/>
        </authorList>
    </citation>
    <scope>NUCLEOTIDE SEQUENCE [LARGE SCALE GENOMIC DNA]</scope>
    <source>
        <strain evidence="3">DSM 103720</strain>
    </source>
</reference>
<evidence type="ECO:0000313" key="2">
    <source>
        <dbReference type="EMBL" id="PWB00421.1"/>
    </source>
</evidence>
<comment type="caution">
    <text evidence="2">The sequence shown here is derived from an EMBL/GenBank/DDBJ whole genome shotgun (WGS) entry which is preliminary data.</text>
</comment>
<dbReference type="GeneID" id="82527211"/>
<evidence type="ECO:0000313" key="3">
    <source>
        <dbReference type="Proteomes" id="UP000244905"/>
    </source>
</evidence>
<dbReference type="Gene3D" id="3.40.50.2000">
    <property type="entry name" value="Glycogen Phosphorylase B"/>
    <property type="match status" value="1"/>
</dbReference>